<dbReference type="InterPro" id="IPR043129">
    <property type="entry name" value="ATPase_NBD"/>
</dbReference>
<organism evidence="2 3">
    <name type="scientific">Pelobacter propionicus (strain DSM 2379 / NBRC 103807 / OttBd1)</name>
    <dbReference type="NCBI Taxonomy" id="338966"/>
    <lineage>
        <taxon>Bacteria</taxon>
        <taxon>Pseudomonadati</taxon>
        <taxon>Thermodesulfobacteriota</taxon>
        <taxon>Desulfuromonadia</taxon>
        <taxon>Desulfuromonadales</taxon>
        <taxon>Desulfuromonadaceae</taxon>
        <taxon>Pelobacter</taxon>
    </lineage>
</organism>
<feature type="domain" description="Gcp-like" evidence="1">
    <location>
        <begin position="31"/>
        <end position="151"/>
    </location>
</feature>
<reference evidence="2 3" key="1">
    <citation type="submission" date="2006-10" db="EMBL/GenBank/DDBJ databases">
        <title>Complete sequence of chromosome of Pelobacter propionicus DSM 2379.</title>
        <authorList>
            <consortium name="US DOE Joint Genome Institute"/>
            <person name="Copeland A."/>
            <person name="Lucas S."/>
            <person name="Lapidus A."/>
            <person name="Barry K."/>
            <person name="Detter J.C."/>
            <person name="Glavina del Rio T."/>
            <person name="Hammon N."/>
            <person name="Israni S."/>
            <person name="Dalin E."/>
            <person name="Tice H."/>
            <person name="Pitluck S."/>
            <person name="Saunders E."/>
            <person name="Brettin T."/>
            <person name="Bruce D."/>
            <person name="Han C."/>
            <person name="Tapia R."/>
            <person name="Schmutz J."/>
            <person name="Larimer F."/>
            <person name="Land M."/>
            <person name="Hauser L."/>
            <person name="Kyrpides N."/>
            <person name="Kim E."/>
            <person name="Lovley D."/>
            <person name="Richardson P."/>
        </authorList>
    </citation>
    <scope>NUCLEOTIDE SEQUENCE [LARGE SCALE GENOMIC DNA]</scope>
    <source>
        <strain evidence="3">DSM 2379 / NBRC 103807 / OttBd1</strain>
    </source>
</reference>
<dbReference type="OrthoDB" id="9809995at2"/>
<dbReference type="STRING" id="338966.Ppro_1717"/>
<dbReference type="AlphaFoldDB" id="A1APQ9"/>
<dbReference type="GO" id="GO:0006508">
    <property type="term" value="P:proteolysis"/>
    <property type="evidence" value="ECO:0007669"/>
    <property type="project" value="UniProtKB-KW"/>
</dbReference>
<dbReference type="InterPro" id="IPR000905">
    <property type="entry name" value="Gcp-like_dom"/>
</dbReference>
<keyword evidence="2" id="KW-0378">Hydrolase</keyword>
<dbReference type="eggNOG" id="COG1214">
    <property type="taxonomic scope" value="Bacteria"/>
</dbReference>
<accession>A1APQ9</accession>
<dbReference type="Gene3D" id="3.30.420.40">
    <property type="match status" value="2"/>
</dbReference>
<name>A1APQ9_PELPD</name>
<dbReference type="PANTHER" id="PTHR11735">
    <property type="entry name" value="TRNA N6-ADENOSINE THREONYLCARBAMOYLTRANSFERASE"/>
    <property type="match status" value="1"/>
</dbReference>
<evidence type="ECO:0000259" key="1">
    <source>
        <dbReference type="Pfam" id="PF00814"/>
    </source>
</evidence>
<dbReference type="HOGENOM" id="CLU_064886_0_0_7"/>
<dbReference type="Pfam" id="PF00814">
    <property type="entry name" value="TsaD"/>
    <property type="match status" value="1"/>
</dbReference>
<proteinExistence type="predicted"/>
<dbReference type="Proteomes" id="UP000006732">
    <property type="component" value="Chromosome"/>
</dbReference>
<keyword evidence="2" id="KW-0645">Protease</keyword>
<dbReference type="GO" id="GO:0005829">
    <property type="term" value="C:cytosol"/>
    <property type="evidence" value="ECO:0007669"/>
    <property type="project" value="TreeGrafter"/>
</dbReference>
<gene>
    <name evidence="2" type="ordered locus">Ppro_1717</name>
</gene>
<evidence type="ECO:0000313" key="2">
    <source>
        <dbReference type="EMBL" id="ABK99329.1"/>
    </source>
</evidence>
<dbReference type="InterPro" id="IPR022496">
    <property type="entry name" value="T6A_TsaB"/>
</dbReference>
<protein>
    <submittedName>
        <fullName evidence="2">Peptidase M22, glycoprotease</fullName>
    </submittedName>
</protein>
<dbReference type="NCBIfam" id="TIGR03725">
    <property type="entry name" value="T6A_YeaZ"/>
    <property type="match status" value="1"/>
</dbReference>
<sequence length="240" mass="25820">MRILSIDTSTSLASVALVAAEKPLAESVFMADRCLSARLVPEVLRLLQAAGLTVNDLDLFACALGPGSFTGVRAGLATTQGFALATGKPCAGYSSLTLLAMNFPLASLPVCSMLDARKNEVYASLSDCSTPIPTTLIEECVLAPERFLDLLDDQVEGPLILCGDGALRYRELISSRLGDRARFAPFPQQSSHAANGALLALQCYRQGRTLSPEQLLPVYIRASEAEYAKLDQQKLLRKRQ</sequence>
<dbReference type="RefSeq" id="WP_011735606.1">
    <property type="nucleotide sequence ID" value="NC_008609.1"/>
</dbReference>
<dbReference type="GO" id="GO:0008233">
    <property type="term" value="F:peptidase activity"/>
    <property type="evidence" value="ECO:0007669"/>
    <property type="project" value="UniProtKB-KW"/>
</dbReference>
<dbReference type="GO" id="GO:0002949">
    <property type="term" value="P:tRNA threonylcarbamoyladenosine modification"/>
    <property type="evidence" value="ECO:0007669"/>
    <property type="project" value="InterPro"/>
</dbReference>
<evidence type="ECO:0000313" key="3">
    <source>
        <dbReference type="Proteomes" id="UP000006732"/>
    </source>
</evidence>
<dbReference type="PANTHER" id="PTHR11735:SF11">
    <property type="entry name" value="TRNA THREONYLCARBAMOYLADENOSINE BIOSYNTHESIS PROTEIN TSAB"/>
    <property type="match status" value="1"/>
</dbReference>
<keyword evidence="3" id="KW-1185">Reference proteome</keyword>
<dbReference type="CDD" id="cd24032">
    <property type="entry name" value="ASKHA_NBD_TsaB"/>
    <property type="match status" value="1"/>
</dbReference>
<dbReference type="EMBL" id="CP000482">
    <property type="protein sequence ID" value="ABK99329.1"/>
    <property type="molecule type" value="Genomic_DNA"/>
</dbReference>
<dbReference type="KEGG" id="ppd:Ppro_1717"/>
<dbReference type="SUPFAM" id="SSF53067">
    <property type="entry name" value="Actin-like ATPase domain"/>
    <property type="match status" value="2"/>
</dbReference>